<feature type="region of interest" description="Disordered" evidence="1">
    <location>
        <begin position="38"/>
        <end position="106"/>
    </location>
</feature>
<keyword evidence="2" id="KW-0732">Signal</keyword>
<reference evidence="3" key="1">
    <citation type="journal article" date="2024" name="Antonie Van Leeuwenhoek">
        <title>Isoptericola haloaureus sp. nov., a dimorphic actinobacterium isolated from mangrove sediments of southeast India, implicating biosaline agricultural significance through nitrogen fixation and salt tolerance genes.</title>
        <authorList>
            <person name="Prathaban M."/>
            <person name="Prathiviraj R."/>
            <person name="Ravichandran M."/>
            <person name="Natarajan S.D."/>
            <person name="Sobanaa M."/>
            <person name="Hari Krishna Kumar S."/>
            <person name="Chandrasekar V."/>
            <person name="Selvin J."/>
        </authorList>
    </citation>
    <scope>NUCLEOTIDE SEQUENCE</scope>
    <source>
        <strain evidence="3">MP1014</strain>
    </source>
</reference>
<evidence type="ECO:0000313" key="3">
    <source>
        <dbReference type="EMBL" id="MEG3616456.1"/>
    </source>
</evidence>
<evidence type="ECO:0000313" key="4">
    <source>
        <dbReference type="Proteomes" id="UP001310387"/>
    </source>
</evidence>
<dbReference type="EMBL" id="JBAGLP010000118">
    <property type="protein sequence ID" value="MEG3616456.1"/>
    <property type="molecule type" value="Genomic_DNA"/>
</dbReference>
<comment type="caution">
    <text evidence="3">The sequence shown here is derived from an EMBL/GenBank/DDBJ whole genome shotgun (WGS) entry which is preliminary data.</text>
</comment>
<dbReference type="Proteomes" id="UP001310387">
    <property type="component" value="Unassembled WGS sequence"/>
</dbReference>
<feature type="chain" id="PRO_5047338636" evidence="2">
    <location>
        <begin position="31"/>
        <end position="229"/>
    </location>
</feature>
<dbReference type="RefSeq" id="WP_332902929.1">
    <property type="nucleotide sequence ID" value="NZ_JBAGLP010000118.1"/>
</dbReference>
<reference evidence="3" key="2">
    <citation type="submission" date="2024-02" db="EMBL/GenBank/DDBJ databases">
        <authorList>
            <person name="Prathaban M."/>
            <person name="Mythili R."/>
            <person name="Sharmila Devi N."/>
            <person name="Sobanaa M."/>
            <person name="Prathiviraj R."/>
            <person name="Selvin J."/>
        </authorList>
    </citation>
    <scope>NUCLEOTIDE SEQUENCE</scope>
    <source>
        <strain evidence="3">MP1014</strain>
    </source>
</reference>
<feature type="compositionally biased region" description="Low complexity" evidence="1">
    <location>
        <begin position="38"/>
        <end position="65"/>
    </location>
</feature>
<name>A0ABU7ZAR8_9MICO</name>
<dbReference type="Gene3D" id="3.10.450.40">
    <property type="match status" value="1"/>
</dbReference>
<sequence length="229" mass="23737">MPSCPAHRLAPARRAARTGAVVVAAGLALAACSADVAPAPDAATPAASPAETSPAPSSTPTEPSAGPSPSPSDTPSPRAQEPEPADTPTYPSFDPHTDRALQTIAAMEATFGAGAFKVEGDDDGTRWKLELTQGDDRLKVKAEADDTGIATTDTKRDDLGDDDREALGRAQVSLSEAIVRVVESSGGVLDKAELEEDDGLAYWEVEVDLGDDDEHYRVDVATGTLSRDA</sequence>
<evidence type="ECO:0000256" key="2">
    <source>
        <dbReference type="SAM" id="SignalP"/>
    </source>
</evidence>
<keyword evidence="4" id="KW-1185">Reference proteome</keyword>
<protein>
    <submittedName>
        <fullName evidence="3">PepSY domain-containing protein</fullName>
    </submittedName>
</protein>
<gene>
    <name evidence="3" type="ORF">V5O49_15095</name>
</gene>
<evidence type="ECO:0000256" key="1">
    <source>
        <dbReference type="SAM" id="MobiDB-lite"/>
    </source>
</evidence>
<proteinExistence type="predicted"/>
<organism evidence="3 4">
    <name type="scientific">Isoptericola haloaureus</name>
    <dbReference type="NCBI Taxonomy" id="1542902"/>
    <lineage>
        <taxon>Bacteria</taxon>
        <taxon>Bacillati</taxon>
        <taxon>Actinomycetota</taxon>
        <taxon>Actinomycetes</taxon>
        <taxon>Micrococcales</taxon>
        <taxon>Promicromonosporaceae</taxon>
        <taxon>Isoptericola</taxon>
    </lineage>
</organism>
<feature type="signal peptide" evidence="2">
    <location>
        <begin position="1"/>
        <end position="30"/>
    </location>
</feature>
<accession>A0ABU7ZAR8</accession>